<evidence type="ECO:0000313" key="3">
    <source>
        <dbReference type="RefSeq" id="XP_026743692.1"/>
    </source>
</evidence>
<dbReference type="InParanoid" id="A0A7E5WTT7"/>
<dbReference type="Proteomes" id="UP000322000">
    <property type="component" value="Chromosome 25"/>
</dbReference>
<keyword evidence="2" id="KW-1185">Reference proteome</keyword>
<dbReference type="OrthoDB" id="7409986at2759"/>
<sequence>MSKHTADHIFPSEDKSSDGVQMKVKTKENKKRKSSPTRSPQPSTSKKGNTVIRPIPPITKSTAREVFGSDSDDDAVDAPAEKKPPMIYSYVTRRLANGFSRQIEENKKGAFYIELKVYKCDEIERIQPVNRWRHSVITIKNKTDENSESWRHLNEFILSTRREFKRCTPTFISSYQ</sequence>
<dbReference type="GeneID" id="113505272"/>
<reference evidence="3" key="1">
    <citation type="submission" date="2025-08" db="UniProtKB">
        <authorList>
            <consortium name="RefSeq"/>
        </authorList>
    </citation>
    <scope>IDENTIFICATION</scope>
</reference>
<accession>A0A7E5WTT7</accession>
<feature type="compositionally biased region" description="Basic and acidic residues" evidence="1">
    <location>
        <begin position="1"/>
        <end position="17"/>
    </location>
</feature>
<feature type="compositionally biased region" description="Low complexity" evidence="1">
    <location>
        <begin position="36"/>
        <end position="47"/>
    </location>
</feature>
<evidence type="ECO:0000313" key="2">
    <source>
        <dbReference type="Proteomes" id="UP000322000"/>
    </source>
</evidence>
<protein>
    <submittedName>
        <fullName evidence="3">Uncharacterized protein LOC113505272</fullName>
    </submittedName>
</protein>
<dbReference type="KEGG" id="tnl:113505272"/>
<dbReference type="RefSeq" id="XP_026743692.1">
    <property type="nucleotide sequence ID" value="XM_026887891.1"/>
</dbReference>
<organism evidence="2 3">
    <name type="scientific">Trichoplusia ni</name>
    <name type="common">Cabbage looper</name>
    <dbReference type="NCBI Taxonomy" id="7111"/>
    <lineage>
        <taxon>Eukaryota</taxon>
        <taxon>Metazoa</taxon>
        <taxon>Ecdysozoa</taxon>
        <taxon>Arthropoda</taxon>
        <taxon>Hexapoda</taxon>
        <taxon>Insecta</taxon>
        <taxon>Pterygota</taxon>
        <taxon>Neoptera</taxon>
        <taxon>Endopterygota</taxon>
        <taxon>Lepidoptera</taxon>
        <taxon>Glossata</taxon>
        <taxon>Ditrysia</taxon>
        <taxon>Noctuoidea</taxon>
        <taxon>Noctuidae</taxon>
        <taxon>Plusiinae</taxon>
        <taxon>Trichoplusia</taxon>
    </lineage>
</organism>
<feature type="region of interest" description="Disordered" evidence="1">
    <location>
        <begin position="1"/>
        <end position="83"/>
    </location>
</feature>
<proteinExistence type="predicted"/>
<evidence type="ECO:0000256" key="1">
    <source>
        <dbReference type="SAM" id="MobiDB-lite"/>
    </source>
</evidence>
<dbReference type="AlphaFoldDB" id="A0A7E5WTT7"/>
<gene>
    <name evidence="3" type="primary">LOC113505272</name>
</gene>
<name>A0A7E5WTT7_TRINI</name>